<organism evidence="2 3">
    <name type="scientific">Zea mays</name>
    <name type="common">Maize</name>
    <dbReference type="NCBI Taxonomy" id="4577"/>
    <lineage>
        <taxon>Eukaryota</taxon>
        <taxon>Viridiplantae</taxon>
        <taxon>Streptophyta</taxon>
        <taxon>Embryophyta</taxon>
        <taxon>Tracheophyta</taxon>
        <taxon>Spermatophyta</taxon>
        <taxon>Magnoliopsida</taxon>
        <taxon>Liliopsida</taxon>
        <taxon>Poales</taxon>
        <taxon>Poaceae</taxon>
        <taxon>PACMAD clade</taxon>
        <taxon>Panicoideae</taxon>
        <taxon>Andropogonodae</taxon>
        <taxon>Andropogoneae</taxon>
        <taxon>Tripsacinae</taxon>
        <taxon>Zea</taxon>
    </lineage>
</organism>
<evidence type="ECO:0000313" key="2">
    <source>
        <dbReference type="EnsemblPlants" id="Zm00001eb095220_P001"/>
    </source>
</evidence>
<proteinExistence type="predicted"/>
<reference evidence="3" key="1">
    <citation type="submission" date="2015-12" db="EMBL/GenBank/DDBJ databases">
        <title>Update maize B73 reference genome by single molecule sequencing technologies.</title>
        <authorList>
            <consortium name="Maize Genome Sequencing Project"/>
            <person name="Ware D."/>
        </authorList>
    </citation>
    <scope>NUCLEOTIDE SEQUENCE [LARGE SCALE GENOMIC DNA]</scope>
    <source>
        <strain evidence="3">cv. B73</strain>
    </source>
</reference>
<evidence type="ECO:0000313" key="3">
    <source>
        <dbReference type="Proteomes" id="UP000007305"/>
    </source>
</evidence>
<evidence type="ECO:0000256" key="1">
    <source>
        <dbReference type="SAM" id="MobiDB-lite"/>
    </source>
</evidence>
<dbReference type="Proteomes" id="UP000007305">
    <property type="component" value="Chromosome 2"/>
</dbReference>
<reference evidence="2" key="2">
    <citation type="submission" date="2019-07" db="EMBL/GenBank/DDBJ databases">
        <authorList>
            <person name="Seetharam A."/>
            <person name="Woodhouse M."/>
            <person name="Cannon E."/>
        </authorList>
    </citation>
    <scope>NUCLEOTIDE SEQUENCE [LARGE SCALE GENOMIC DNA]</scope>
    <source>
        <strain evidence="2">cv. B73</strain>
    </source>
</reference>
<dbReference type="Gramene" id="Zm00001eb095220_T001">
    <property type="protein sequence ID" value="Zm00001eb095220_P001"/>
    <property type="gene ID" value="Zm00001eb095220"/>
</dbReference>
<feature type="compositionally biased region" description="Basic and acidic residues" evidence="1">
    <location>
        <begin position="100"/>
        <end position="110"/>
    </location>
</feature>
<feature type="region of interest" description="Disordered" evidence="1">
    <location>
        <begin position="49"/>
        <end position="146"/>
    </location>
</feature>
<protein>
    <submittedName>
        <fullName evidence="2">Uncharacterized protein</fullName>
    </submittedName>
</protein>
<name>A0A804MLE1_MAIZE</name>
<keyword evidence="3" id="KW-1185">Reference proteome</keyword>
<sequence length="146" mass="15726">MHYALRSYLEGIVPPPRIQGHSATPLMVARLHSASVTRVAALQLRVRARRDRAVHEDAQRRAPAVRRDVRQLPAASPLQLRPREARPDAAGPAGHVPAAARERVVRDGPPRHAGGPGAGAGSREHGEQDGGCEDEAAVAAARRRRH</sequence>
<accession>A0A804MLE1</accession>
<dbReference type="EnsemblPlants" id="Zm00001eb095220_T001">
    <property type="protein sequence ID" value="Zm00001eb095220_P001"/>
    <property type="gene ID" value="Zm00001eb095220"/>
</dbReference>
<reference evidence="2" key="3">
    <citation type="submission" date="2021-05" db="UniProtKB">
        <authorList>
            <consortium name="EnsemblPlants"/>
        </authorList>
    </citation>
    <scope>IDENTIFICATION</scope>
    <source>
        <strain evidence="2">cv. B73</strain>
    </source>
</reference>
<feature type="compositionally biased region" description="Basic and acidic residues" evidence="1">
    <location>
        <begin position="51"/>
        <end position="70"/>
    </location>
</feature>
<dbReference type="InParanoid" id="A0A804MLE1"/>
<feature type="compositionally biased region" description="Low complexity" evidence="1">
    <location>
        <begin position="89"/>
        <end position="99"/>
    </location>
</feature>
<dbReference type="AlphaFoldDB" id="A0A804MLE1"/>